<dbReference type="CDD" id="cd03784">
    <property type="entry name" value="GT1_Gtf-like"/>
    <property type="match status" value="1"/>
</dbReference>
<evidence type="ECO:0000256" key="1">
    <source>
        <dbReference type="ARBA" id="ARBA00022679"/>
    </source>
</evidence>
<evidence type="ECO:0000313" key="3">
    <source>
        <dbReference type="EMBL" id="KAF7189142.1"/>
    </source>
</evidence>
<dbReference type="InterPro" id="IPR050426">
    <property type="entry name" value="Glycosyltransferase_28"/>
</dbReference>
<dbReference type="GO" id="GO:0016758">
    <property type="term" value="F:hexosyltransferase activity"/>
    <property type="evidence" value="ECO:0007669"/>
    <property type="project" value="UniProtKB-ARBA"/>
</dbReference>
<dbReference type="PANTHER" id="PTHR48050">
    <property type="entry name" value="STEROL 3-BETA-GLUCOSYLTRANSFERASE"/>
    <property type="match status" value="1"/>
</dbReference>
<dbReference type="AlphaFoldDB" id="A0A8H6RER4"/>
<dbReference type="EMBL" id="JABCIY010000194">
    <property type="protein sequence ID" value="KAF7189142.1"/>
    <property type="molecule type" value="Genomic_DNA"/>
</dbReference>
<proteinExistence type="predicted"/>
<dbReference type="GO" id="GO:0008194">
    <property type="term" value="F:UDP-glycosyltransferase activity"/>
    <property type="evidence" value="ECO:0007669"/>
    <property type="project" value="InterPro"/>
</dbReference>
<dbReference type="Gene3D" id="3.40.50.2000">
    <property type="entry name" value="Glycogen Phosphorylase B"/>
    <property type="match status" value="2"/>
</dbReference>
<name>A0A8H6RER4_9PEZI</name>
<reference evidence="3" key="1">
    <citation type="submission" date="2020-04" db="EMBL/GenBank/DDBJ databases">
        <title>Draft genome resource of the tomato pathogen Pseudocercospora fuligena.</title>
        <authorList>
            <person name="Zaccaron A."/>
        </authorList>
    </citation>
    <scope>NUCLEOTIDE SEQUENCE</scope>
    <source>
        <strain evidence="3">PF001</strain>
    </source>
</reference>
<comment type="caution">
    <text evidence="3">The sequence shown here is derived from an EMBL/GenBank/DDBJ whole genome shotgun (WGS) entry which is preliminary data.</text>
</comment>
<evidence type="ECO:0000259" key="2">
    <source>
        <dbReference type="Pfam" id="PF06722"/>
    </source>
</evidence>
<keyword evidence="1 3" id="KW-0808">Transferase</keyword>
<sequence length="444" mass="48448">MSPNNNIHLVFVCLPYYGHFRNLRALALHLAPKGYTSMFLTGRVLEEHISSIPNAEFHAIEGTGGTGTKALPAKVPGRYEHAKGPDRSAWDFMNIFVPSAEDQIIALKEVLNDPALSSKRIVVIHEGLVLGTMALTHDSPHFPRRVPVISVGAYPYPGNSKDTAPVLMGVSNLGEEQNLKMNEMFRQALMPGFKAFEAILQKYEIQKPLPSDKLFDLMVMTPDISLQMCPTEMEPPRSDVFENVRFIGALSGGNAKGPLPDWFDSFVVQDKSKPLVVVVGGTWMDVDVNDIIVPTIEACSTLDVRLVVCEADAVMPADLQLPPNVRTAKWIAFDDLFPHASIVVANGGYGAICQAFSHGVPMVLAGTVGDHIATTLRAEETGAAINLKSQTPGTQRVKAALQEVLSNSVYRSRALEMQKAFAKHDAAAEAEQAILELVEKFYSD</sequence>
<evidence type="ECO:0000313" key="4">
    <source>
        <dbReference type="Proteomes" id="UP000660729"/>
    </source>
</evidence>
<keyword evidence="4" id="KW-1185">Reference proteome</keyword>
<dbReference type="Proteomes" id="UP000660729">
    <property type="component" value="Unassembled WGS sequence"/>
</dbReference>
<dbReference type="OrthoDB" id="5835829at2759"/>
<dbReference type="InterPro" id="IPR010610">
    <property type="entry name" value="EryCIII-like_C"/>
</dbReference>
<dbReference type="PANTHER" id="PTHR48050:SF13">
    <property type="entry name" value="STEROL 3-BETA-GLUCOSYLTRANSFERASE UGT80A2"/>
    <property type="match status" value="1"/>
</dbReference>
<dbReference type="SUPFAM" id="SSF53756">
    <property type="entry name" value="UDP-Glycosyltransferase/glycogen phosphorylase"/>
    <property type="match status" value="1"/>
</dbReference>
<dbReference type="Pfam" id="PF06722">
    <property type="entry name" value="EryCIII-like_C"/>
    <property type="match status" value="1"/>
</dbReference>
<gene>
    <name evidence="3" type="ORF">HII31_09564</name>
</gene>
<organism evidence="3 4">
    <name type="scientific">Pseudocercospora fuligena</name>
    <dbReference type="NCBI Taxonomy" id="685502"/>
    <lineage>
        <taxon>Eukaryota</taxon>
        <taxon>Fungi</taxon>
        <taxon>Dikarya</taxon>
        <taxon>Ascomycota</taxon>
        <taxon>Pezizomycotina</taxon>
        <taxon>Dothideomycetes</taxon>
        <taxon>Dothideomycetidae</taxon>
        <taxon>Mycosphaerellales</taxon>
        <taxon>Mycosphaerellaceae</taxon>
        <taxon>Pseudocercospora</taxon>
    </lineage>
</organism>
<accession>A0A8H6RER4</accession>
<feature type="domain" description="Erythromycin biosynthesis protein CIII-like C-terminal" evidence="2">
    <location>
        <begin position="297"/>
        <end position="435"/>
    </location>
</feature>
<dbReference type="InterPro" id="IPR002213">
    <property type="entry name" value="UDP_glucos_trans"/>
</dbReference>
<protein>
    <submittedName>
        <fullName evidence="3">UDP-glucosyltransferase A1</fullName>
    </submittedName>
</protein>